<dbReference type="Pfam" id="PF01546">
    <property type="entry name" value="Peptidase_M20"/>
    <property type="match status" value="1"/>
</dbReference>
<accession>A0A917S4D7</accession>
<dbReference type="Pfam" id="PF07687">
    <property type="entry name" value="M20_dimer"/>
    <property type="match status" value="1"/>
</dbReference>
<dbReference type="SUPFAM" id="SSF55031">
    <property type="entry name" value="Bacterial exopeptidase dimerisation domain"/>
    <property type="match status" value="1"/>
</dbReference>
<dbReference type="InterPro" id="IPR011650">
    <property type="entry name" value="Peptidase_M20_dimer"/>
</dbReference>
<reference evidence="4" key="1">
    <citation type="journal article" date="2014" name="Int. J. Syst. Evol. Microbiol.">
        <title>Complete genome sequence of Corynebacterium casei LMG S-19264T (=DSM 44701T), isolated from a smear-ripened cheese.</title>
        <authorList>
            <consortium name="US DOE Joint Genome Institute (JGI-PGF)"/>
            <person name="Walter F."/>
            <person name="Albersmeier A."/>
            <person name="Kalinowski J."/>
            <person name="Ruckert C."/>
        </authorList>
    </citation>
    <scope>NUCLEOTIDE SEQUENCE</scope>
    <source>
        <strain evidence="4">JCM 15325</strain>
    </source>
</reference>
<dbReference type="InterPro" id="IPR036264">
    <property type="entry name" value="Bact_exopeptidase_dim_dom"/>
</dbReference>
<proteinExistence type="predicted"/>
<dbReference type="PANTHER" id="PTHR43808">
    <property type="entry name" value="ACETYLORNITHINE DEACETYLASE"/>
    <property type="match status" value="1"/>
</dbReference>
<reference evidence="4" key="2">
    <citation type="submission" date="2020-09" db="EMBL/GenBank/DDBJ databases">
        <authorList>
            <person name="Sun Q."/>
            <person name="Ohkuma M."/>
        </authorList>
    </citation>
    <scope>NUCLEOTIDE SEQUENCE</scope>
    <source>
        <strain evidence="4">JCM 15325</strain>
    </source>
</reference>
<evidence type="ECO:0000256" key="2">
    <source>
        <dbReference type="ARBA" id="ARBA00022801"/>
    </source>
</evidence>
<dbReference type="EMBL" id="BMOK01000008">
    <property type="protein sequence ID" value="GGL56820.1"/>
    <property type="molecule type" value="Genomic_DNA"/>
</dbReference>
<dbReference type="AlphaFoldDB" id="A0A917S4D7"/>
<dbReference type="PANTHER" id="PTHR43808:SF17">
    <property type="entry name" value="PEPTIDASE M20"/>
    <property type="match status" value="1"/>
</dbReference>
<comment type="caution">
    <text evidence="4">The sequence shown here is derived from an EMBL/GenBank/DDBJ whole genome shotgun (WGS) entry which is preliminary data.</text>
</comment>
<protein>
    <submittedName>
        <fullName evidence="4">Peptidase M20</fullName>
    </submittedName>
</protein>
<keyword evidence="2" id="KW-0378">Hydrolase</keyword>
<keyword evidence="1" id="KW-0479">Metal-binding</keyword>
<evidence type="ECO:0000256" key="1">
    <source>
        <dbReference type="ARBA" id="ARBA00022723"/>
    </source>
</evidence>
<dbReference type="InterPro" id="IPR002933">
    <property type="entry name" value="Peptidase_M20"/>
</dbReference>
<dbReference type="GO" id="GO:0046872">
    <property type="term" value="F:metal ion binding"/>
    <property type="evidence" value="ECO:0007669"/>
    <property type="project" value="UniProtKB-KW"/>
</dbReference>
<dbReference type="Gene3D" id="3.40.630.10">
    <property type="entry name" value="Zn peptidases"/>
    <property type="match status" value="1"/>
</dbReference>
<organism evidence="4 5">
    <name type="scientific">Sporolactobacillus putidus</name>
    <dbReference type="NCBI Taxonomy" id="492735"/>
    <lineage>
        <taxon>Bacteria</taxon>
        <taxon>Bacillati</taxon>
        <taxon>Bacillota</taxon>
        <taxon>Bacilli</taxon>
        <taxon>Bacillales</taxon>
        <taxon>Sporolactobacillaceae</taxon>
        <taxon>Sporolactobacillus</taxon>
    </lineage>
</organism>
<evidence type="ECO:0000259" key="3">
    <source>
        <dbReference type="Pfam" id="PF07687"/>
    </source>
</evidence>
<evidence type="ECO:0000313" key="4">
    <source>
        <dbReference type="EMBL" id="GGL56820.1"/>
    </source>
</evidence>
<sequence>MSQSNNEIVISDKIKQLIVKLTALTEVKEALSFLEADNENTAAEQTTLTEIPAPPFKEDKRASWIAERFRDLGLTEVGIDPEGNVTGLLEGIESNPKIVIAAHLDTVFPEGTDTRAKIKNGIIYAPGISDDGRGLGVLLSILRSIRSTGIKPLHSILFVADVGEEGLGDLRGVKALFNERSDIGGFISVEPGEPAALTCTAVGSHRYHIRFRGPGGHSFFAFGTPSAVHALGRAISYISDINVPNDPATTFTVGTVDGGTSINSIAEDACMSLDMRSVSMDALITLEKQALSLVQKAAEEENKRWNTEGAITVSLEKVGERPAGSQTPDQPIVQAAAAAVSFLGFSPRLRTSSTDSNVPISLGIPAITMSGGGISGKEHTLEEFFNPEKGFLGAQAVLITLLLLSGTSRHTDSLIL</sequence>
<keyword evidence="5" id="KW-1185">Reference proteome</keyword>
<feature type="domain" description="Peptidase M20 dimerisation" evidence="3">
    <location>
        <begin position="203"/>
        <end position="300"/>
    </location>
</feature>
<evidence type="ECO:0000313" key="5">
    <source>
        <dbReference type="Proteomes" id="UP000654670"/>
    </source>
</evidence>
<dbReference type="RefSeq" id="WP_188803102.1">
    <property type="nucleotide sequence ID" value="NZ_BMOK01000008.1"/>
</dbReference>
<dbReference type="Gene3D" id="3.30.70.360">
    <property type="match status" value="1"/>
</dbReference>
<gene>
    <name evidence="4" type="ORF">GCM10007968_20980</name>
</gene>
<name>A0A917S4D7_9BACL</name>
<dbReference type="InterPro" id="IPR050072">
    <property type="entry name" value="Peptidase_M20A"/>
</dbReference>
<dbReference type="Proteomes" id="UP000654670">
    <property type="component" value="Unassembled WGS sequence"/>
</dbReference>
<dbReference type="SUPFAM" id="SSF53187">
    <property type="entry name" value="Zn-dependent exopeptidases"/>
    <property type="match status" value="1"/>
</dbReference>
<dbReference type="GO" id="GO:0016787">
    <property type="term" value="F:hydrolase activity"/>
    <property type="evidence" value="ECO:0007669"/>
    <property type="project" value="UniProtKB-KW"/>
</dbReference>